<dbReference type="AlphaFoldDB" id="A0A4S4A454"/>
<organism evidence="1 2">
    <name type="scientific">Flavobacterium supellecticarium</name>
    <dbReference type="NCBI Taxonomy" id="2565924"/>
    <lineage>
        <taxon>Bacteria</taxon>
        <taxon>Pseudomonadati</taxon>
        <taxon>Bacteroidota</taxon>
        <taxon>Flavobacteriia</taxon>
        <taxon>Flavobacteriales</taxon>
        <taxon>Flavobacteriaceae</taxon>
        <taxon>Flavobacterium</taxon>
    </lineage>
</organism>
<keyword evidence="2" id="KW-1185">Reference proteome</keyword>
<reference evidence="1 2" key="1">
    <citation type="submission" date="2019-04" db="EMBL/GenBank/DDBJ databases">
        <title>Flavobacterium sp. nov. isolated from construction timber.</title>
        <authorList>
            <person name="Lin S.-Y."/>
            <person name="Chang C.-T."/>
            <person name="Young C.-C."/>
        </authorList>
    </citation>
    <scope>NUCLEOTIDE SEQUENCE [LARGE SCALE GENOMIC DNA]</scope>
    <source>
        <strain evidence="1 2">CC-CTC003</strain>
    </source>
</reference>
<dbReference type="OrthoDB" id="5295174at2"/>
<dbReference type="EMBL" id="SSNZ01000001">
    <property type="protein sequence ID" value="THF52735.1"/>
    <property type="molecule type" value="Genomic_DNA"/>
</dbReference>
<dbReference type="RefSeq" id="WP_136401260.1">
    <property type="nucleotide sequence ID" value="NZ_SSNZ01000001.1"/>
</dbReference>
<dbReference type="InterPro" id="IPR011990">
    <property type="entry name" value="TPR-like_helical_dom_sf"/>
</dbReference>
<name>A0A4S4A454_9FLAO</name>
<gene>
    <name evidence="1" type="ORF">E6C50_00550</name>
</gene>
<evidence type="ECO:0000313" key="2">
    <source>
        <dbReference type="Proteomes" id="UP000307507"/>
    </source>
</evidence>
<dbReference type="Gene3D" id="1.25.40.10">
    <property type="entry name" value="Tetratricopeptide repeat domain"/>
    <property type="match status" value="1"/>
</dbReference>
<evidence type="ECO:0008006" key="3">
    <source>
        <dbReference type="Google" id="ProtNLM"/>
    </source>
</evidence>
<evidence type="ECO:0000313" key="1">
    <source>
        <dbReference type="EMBL" id="THF52735.1"/>
    </source>
</evidence>
<accession>A0A4S4A454</accession>
<sequence>MAQAVSKQQLLFNESEEMVYSKPDEALKVAQHLLKNANSGKENAKINLLLAKIYEAKGDYNNALIYLYEANKGVADLSERDAVEVSVTQSRILRALYFDNQDNGLR</sequence>
<protein>
    <recommendedName>
        <fullName evidence="3">Tetratricopeptide repeat protein</fullName>
    </recommendedName>
</protein>
<dbReference type="Proteomes" id="UP000307507">
    <property type="component" value="Unassembled WGS sequence"/>
</dbReference>
<comment type="caution">
    <text evidence="1">The sequence shown here is derived from an EMBL/GenBank/DDBJ whole genome shotgun (WGS) entry which is preliminary data.</text>
</comment>
<proteinExistence type="predicted"/>